<feature type="binding site" evidence="3">
    <location>
        <position position="275"/>
    </location>
    <ligand>
        <name>glycerol</name>
        <dbReference type="ChEBI" id="CHEBI:17754"/>
    </ligand>
</feature>
<evidence type="ECO:0000313" key="6">
    <source>
        <dbReference type="EMBL" id="RGV72635.1"/>
    </source>
</evidence>
<keyword evidence="4" id="KW-0520">NAD</keyword>
<feature type="binding site" evidence="4">
    <location>
        <position position="133"/>
    </location>
    <ligand>
        <name>NAD(+)</name>
        <dbReference type="ChEBI" id="CHEBI:57540"/>
    </ligand>
</feature>
<comment type="cofactor">
    <cofactor evidence="3">
        <name>Zn(2+)</name>
        <dbReference type="ChEBI" id="CHEBI:29105"/>
    </cofactor>
    <text evidence="3">Binds 1 zinc ion per subunit.</text>
</comment>
<feature type="domain" description="Alcohol dehydrogenase iron-type/glycerol dehydrogenase GldA" evidence="5">
    <location>
        <begin position="13"/>
        <end position="153"/>
    </location>
</feature>
<feature type="binding site" evidence="4">
    <location>
        <position position="127"/>
    </location>
    <ligand>
        <name>NAD(+)</name>
        <dbReference type="ChEBI" id="CHEBI:57540"/>
    </ligand>
</feature>
<dbReference type="PANTHER" id="PTHR43616:SF3">
    <property type="entry name" value="HYDROXYCARBOXYLATE DEHYDROGENASE A"/>
    <property type="match status" value="1"/>
</dbReference>
<dbReference type="Pfam" id="PF00465">
    <property type="entry name" value="Fe-ADH"/>
    <property type="match status" value="1"/>
</dbReference>
<evidence type="ECO:0000313" key="7">
    <source>
        <dbReference type="Proteomes" id="UP000284543"/>
    </source>
</evidence>
<keyword evidence="2" id="KW-0560">Oxidoreductase</keyword>
<dbReference type="CDD" id="cd08171">
    <property type="entry name" value="GlyDH-like"/>
    <property type="match status" value="1"/>
</dbReference>
<reference evidence="6 7" key="1">
    <citation type="submission" date="2018-08" db="EMBL/GenBank/DDBJ databases">
        <title>A genome reference for cultivated species of the human gut microbiota.</title>
        <authorList>
            <person name="Zou Y."/>
            <person name="Xue W."/>
            <person name="Luo G."/>
        </authorList>
    </citation>
    <scope>NUCLEOTIDE SEQUENCE [LARGE SCALE GENOMIC DNA]</scope>
    <source>
        <strain evidence="6 7">AF14-18</strain>
    </source>
</reference>
<proteinExistence type="predicted"/>
<protein>
    <submittedName>
        <fullName evidence="6">Iron-containing alcohol dehydrogenase family protein</fullName>
    </submittedName>
</protein>
<sequence>MKGQESVYLPHFTIGLNAFDAFRDVIGRYGNKIAAVHGEKAWNAAGRYVTQAVEKAGMTTTGEILYGHEATWSNVERLVADQRVRQSDVLLAVGGGKCVDTVKLAADLLRKPVFTIPTIASNCAPVTKLSIMYGEDGTFEKVKRLNSVPVHCFIHPGIILDAPIRYLRAGIGDAMAKHVESEWSAKAGEKLSFGSEFGILAGRLCFYPMLEFGKKAVEDAKAGIVSEELEKILLNIIITPGIVSVSVHSDYVGGIAHALFYGLTRRRQIEENYLHGDVVAYGTLVNLMVDRDWDKLEKTYRFNRSLGLPSCLKDLGLTLEDDLEDVLAAAVENQELSHTPYPVTADLIQEAMRELESYRA</sequence>
<keyword evidence="1 3" id="KW-0479">Metal-binding</keyword>
<feature type="binding site" evidence="4">
    <location>
        <begin position="96"/>
        <end position="100"/>
    </location>
    <ligand>
        <name>NAD(+)</name>
        <dbReference type="ChEBI" id="CHEBI:57540"/>
    </ligand>
</feature>
<dbReference type="EMBL" id="QRZM01000013">
    <property type="protein sequence ID" value="RGV72635.1"/>
    <property type="molecule type" value="Genomic_DNA"/>
</dbReference>
<dbReference type="InterPro" id="IPR001670">
    <property type="entry name" value="ADH_Fe/GldA"/>
</dbReference>
<evidence type="ECO:0000256" key="2">
    <source>
        <dbReference type="ARBA" id="ARBA00023002"/>
    </source>
</evidence>
<keyword evidence="3" id="KW-0862">Zinc</keyword>
<evidence type="ECO:0000256" key="4">
    <source>
        <dbReference type="PIRSR" id="PIRSR000112-3"/>
    </source>
</evidence>
<dbReference type="KEGG" id="cbol:CGC65_26135"/>
<name>A0A412YYC4_9FIRM</name>
<gene>
    <name evidence="6" type="ORF">DWW02_23635</name>
</gene>
<organism evidence="6 7">
    <name type="scientific">Enterocloster bolteae</name>
    <dbReference type="NCBI Taxonomy" id="208479"/>
    <lineage>
        <taxon>Bacteria</taxon>
        <taxon>Bacillati</taxon>
        <taxon>Bacillota</taxon>
        <taxon>Clostridia</taxon>
        <taxon>Lachnospirales</taxon>
        <taxon>Lachnospiraceae</taxon>
        <taxon>Enterocloster</taxon>
    </lineage>
</organism>
<evidence type="ECO:0000256" key="3">
    <source>
        <dbReference type="PIRSR" id="PIRSR000112-1"/>
    </source>
</evidence>
<dbReference type="SUPFAM" id="SSF56796">
    <property type="entry name" value="Dehydroquinate synthase-like"/>
    <property type="match status" value="1"/>
</dbReference>
<dbReference type="Proteomes" id="UP000284543">
    <property type="component" value="Unassembled WGS sequence"/>
</dbReference>
<dbReference type="PIRSF" id="PIRSF000112">
    <property type="entry name" value="Glycerol_dehydrogenase"/>
    <property type="match status" value="1"/>
</dbReference>
<dbReference type="AlphaFoldDB" id="A0A412YYC4"/>
<dbReference type="GO" id="GO:0046872">
    <property type="term" value="F:metal ion binding"/>
    <property type="evidence" value="ECO:0007669"/>
    <property type="project" value="UniProtKB-KW"/>
</dbReference>
<dbReference type="PANTHER" id="PTHR43616">
    <property type="entry name" value="GLYCEROL DEHYDROGENASE"/>
    <property type="match status" value="1"/>
</dbReference>
<feature type="binding site" evidence="4">
    <location>
        <begin position="118"/>
        <end position="121"/>
    </location>
    <ligand>
        <name>NAD(+)</name>
        <dbReference type="ChEBI" id="CHEBI:57540"/>
    </ligand>
</feature>
<evidence type="ECO:0000259" key="5">
    <source>
        <dbReference type="Pfam" id="PF00465"/>
    </source>
</evidence>
<dbReference type="GO" id="GO:0016614">
    <property type="term" value="F:oxidoreductase activity, acting on CH-OH group of donors"/>
    <property type="evidence" value="ECO:0007669"/>
    <property type="project" value="InterPro"/>
</dbReference>
<dbReference type="Gene3D" id="3.40.50.1970">
    <property type="match status" value="1"/>
</dbReference>
<dbReference type="InterPro" id="IPR016205">
    <property type="entry name" value="Glycerol_DH"/>
</dbReference>
<dbReference type="Gene3D" id="1.20.1090.10">
    <property type="entry name" value="Dehydroquinate synthase-like - alpha domain"/>
    <property type="match status" value="1"/>
</dbReference>
<evidence type="ECO:0000256" key="1">
    <source>
        <dbReference type="ARBA" id="ARBA00022723"/>
    </source>
</evidence>
<feature type="binding site" evidence="4">
    <location>
        <position position="129"/>
    </location>
    <ligand>
        <name>NAD(+)</name>
        <dbReference type="ChEBI" id="CHEBI:57540"/>
    </ligand>
</feature>
<accession>A0A412YYC4</accession>
<feature type="binding site" evidence="3">
    <location>
        <position position="173"/>
    </location>
    <ligand>
        <name>glycerol</name>
        <dbReference type="ChEBI" id="CHEBI:17754"/>
    </ligand>
</feature>
<dbReference type="RefSeq" id="WP_002566519.1">
    <property type="nucleotide sequence ID" value="NZ_CABKUK010000003.1"/>
</dbReference>
<feature type="binding site" evidence="3">
    <location>
        <position position="257"/>
    </location>
    <ligand>
        <name>glycerol</name>
        <dbReference type="ChEBI" id="CHEBI:17754"/>
    </ligand>
</feature>
<comment type="caution">
    <text evidence="6">The sequence shown here is derived from an EMBL/GenBank/DDBJ whole genome shotgun (WGS) entry which is preliminary data.</text>
</comment>